<dbReference type="InterPro" id="IPR014710">
    <property type="entry name" value="RmlC-like_jellyroll"/>
</dbReference>
<evidence type="ECO:0000256" key="2">
    <source>
        <dbReference type="ARBA" id="ARBA00023002"/>
    </source>
</evidence>
<evidence type="ECO:0000313" key="4">
    <source>
        <dbReference type="EMBL" id="UTW05101.1"/>
    </source>
</evidence>
<dbReference type="PANTHER" id="PTHR41517">
    <property type="entry name" value="1,2-DIOXYGENASE PROTEIN-RELATED"/>
    <property type="match status" value="1"/>
</dbReference>
<evidence type="ECO:0000313" key="5">
    <source>
        <dbReference type="Proteomes" id="UP001059950"/>
    </source>
</evidence>
<sequence>MNALGTLDDLPQSYRDRLTELNLVPLWPSMRAVLPYNVPTRKTDTQLWAFGQLRPLLIEAGDLTPMEKAERRVLVLSNPGHGLTNMQATPSIYMGLQLILKNETAPNHRHTPNAVRIIVEGEGASTIVDGEPCIMERGDLILTPSGKWHEHRHDGEDPIIWLDILDLPLIYQLEGSWAIEGAPQTLSCERDKSFAEYSSAGVVPEIDFQRESQDSPMLRYPWAKTRSCLLEMAQHYDSGLLRIAYVNPENGASLFPSIGFGAIMLRPGETINLPKRTSACVFHIVEGMGALEVDCQDRKAWQERDTLCAPGYSDIVLQNLSETTPAFLITADDAPLHRYLGIY</sequence>
<dbReference type="Gene3D" id="2.60.120.10">
    <property type="entry name" value="Jelly Rolls"/>
    <property type="match status" value="1"/>
</dbReference>
<proteinExistence type="predicted"/>
<dbReference type="Proteomes" id="UP001059950">
    <property type="component" value="Chromosome"/>
</dbReference>
<dbReference type="Pfam" id="PF07883">
    <property type="entry name" value="Cupin_2"/>
    <property type="match status" value="1"/>
</dbReference>
<keyword evidence="5" id="KW-1185">Reference proteome</keyword>
<accession>A0ABY5GYK5</accession>
<evidence type="ECO:0000256" key="1">
    <source>
        <dbReference type="ARBA" id="ARBA00022964"/>
    </source>
</evidence>
<evidence type="ECO:0000259" key="3">
    <source>
        <dbReference type="Pfam" id="PF07883"/>
    </source>
</evidence>
<dbReference type="InterPro" id="IPR047183">
    <property type="entry name" value="GDO-like"/>
</dbReference>
<dbReference type="EMBL" id="CP073344">
    <property type="protein sequence ID" value="UTW05101.1"/>
    <property type="molecule type" value="Genomic_DNA"/>
</dbReference>
<organism evidence="4 5">
    <name type="scientific">Amphritea atlantica</name>
    <dbReference type="NCBI Taxonomy" id="355243"/>
    <lineage>
        <taxon>Bacteria</taxon>
        <taxon>Pseudomonadati</taxon>
        <taxon>Pseudomonadota</taxon>
        <taxon>Gammaproteobacteria</taxon>
        <taxon>Oceanospirillales</taxon>
        <taxon>Oceanospirillaceae</taxon>
        <taxon>Amphritea</taxon>
    </lineage>
</organism>
<dbReference type="PANTHER" id="PTHR41517:SF1">
    <property type="entry name" value="CUPIN"/>
    <property type="match status" value="1"/>
</dbReference>
<feature type="domain" description="Cupin type-2" evidence="3">
    <location>
        <begin position="97"/>
        <end position="164"/>
    </location>
</feature>
<keyword evidence="1" id="KW-0223">Dioxygenase</keyword>
<dbReference type="InterPro" id="IPR013096">
    <property type="entry name" value="Cupin_2"/>
</dbReference>
<gene>
    <name evidence="4" type="ORF">KDX31_08935</name>
</gene>
<dbReference type="SUPFAM" id="SSF51182">
    <property type="entry name" value="RmlC-like cupins"/>
    <property type="match status" value="1"/>
</dbReference>
<protein>
    <submittedName>
        <fullName evidence="4">Cupin domain-containing protein</fullName>
    </submittedName>
</protein>
<name>A0ABY5GYK5_9GAMM</name>
<keyword evidence="2" id="KW-0560">Oxidoreductase</keyword>
<dbReference type="InterPro" id="IPR011051">
    <property type="entry name" value="RmlC_Cupin_sf"/>
</dbReference>
<reference evidence="4" key="1">
    <citation type="submission" date="2021-04" db="EMBL/GenBank/DDBJ databases">
        <title>Oceanospirillales bacteria with DddD are important DMSP degraders in coastal seawater.</title>
        <authorList>
            <person name="Liu J."/>
        </authorList>
    </citation>
    <scope>NUCLEOTIDE SEQUENCE</scope>
    <source>
        <strain evidence="4">GY6</strain>
    </source>
</reference>
<dbReference type="CDD" id="cd02216">
    <property type="entry name" value="cupin_GDO-like_N"/>
    <property type="match status" value="1"/>
</dbReference>